<organism evidence="2 3">
    <name type="scientific">Sporothrix schenckii 1099-18</name>
    <dbReference type="NCBI Taxonomy" id="1397361"/>
    <lineage>
        <taxon>Eukaryota</taxon>
        <taxon>Fungi</taxon>
        <taxon>Dikarya</taxon>
        <taxon>Ascomycota</taxon>
        <taxon>Pezizomycotina</taxon>
        <taxon>Sordariomycetes</taxon>
        <taxon>Sordariomycetidae</taxon>
        <taxon>Ophiostomatales</taxon>
        <taxon>Ophiostomataceae</taxon>
        <taxon>Sporothrix</taxon>
    </lineage>
</organism>
<dbReference type="RefSeq" id="XP_016583256.1">
    <property type="nucleotide sequence ID" value="XM_016732504.1"/>
</dbReference>
<dbReference type="AlphaFoldDB" id="A0A0F2LVQ8"/>
<dbReference type="VEuPathDB" id="FungiDB:SPSK_05769"/>
<evidence type="ECO:0000313" key="2">
    <source>
        <dbReference type="EMBL" id="KJR80580.1"/>
    </source>
</evidence>
<feature type="region of interest" description="Disordered" evidence="1">
    <location>
        <begin position="1"/>
        <end position="72"/>
    </location>
</feature>
<reference evidence="2 3" key="2">
    <citation type="journal article" date="2015" name="Eukaryot. Cell">
        <title>Asexual propagation of a virulent clone complex in a human and feline outbreak of sporotrichosis.</title>
        <authorList>
            <person name="Teixeira Mde M."/>
            <person name="Rodrigues A.M."/>
            <person name="Tsui C.K."/>
            <person name="de Almeida L.G."/>
            <person name="Van Diepeningen A.D."/>
            <person name="van den Ende B.G."/>
            <person name="Fernandes G.F."/>
            <person name="Kano R."/>
            <person name="Hamelin R.C."/>
            <person name="Lopes-Bezerra L.M."/>
            <person name="Vasconcelos A.T."/>
            <person name="de Hoog S."/>
            <person name="de Camargo Z.P."/>
            <person name="Felipe M.S."/>
        </authorList>
    </citation>
    <scope>NUCLEOTIDE SEQUENCE [LARGE SCALE GENOMIC DNA]</scope>
    <source>
        <strain evidence="2 3">1099-18</strain>
    </source>
</reference>
<feature type="compositionally biased region" description="Basic and acidic residues" evidence="1">
    <location>
        <begin position="1"/>
        <end position="39"/>
    </location>
</feature>
<dbReference type="Proteomes" id="UP000033710">
    <property type="component" value="Unassembled WGS sequence"/>
</dbReference>
<dbReference type="EMBL" id="AXCR01000012">
    <property type="protein sequence ID" value="KJR80580.1"/>
    <property type="molecule type" value="Genomic_DNA"/>
</dbReference>
<evidence type="ECO:0000256" key="1">
    <source>
        <dbReference type="SAM" id="MobiDB-lite"/>
    </source>
</evidence>
<dbReference type="GeneID" id="27667781"/>
<protein>
    <submittedName>
        <fullName evidence="2">Uncharacterized protein</fullName>
    </submittedName>
</protein>
<dbReference type="KEGG" id="ssck:SPSK_05769"/>
<proteinExistence type="predicted"/>
<comment type="caution">
    <text evidence="2">The sequence shown here is derived from an EMBL/GenBank/DDBJ whole genome shotgun (WGS) entry which is preliminary data.</text>
</comment>
<name>A0A0F2LVQ8_SPOSC</name>
<feature type="compositionally biased region" description="Basic and acidic residues" evidence="1">
    <location>
        <begin position="57"/>
        <end position="66"/>
    </location>
</feature>
<evidence type="ECO:0000313" key="3">
    <source>
        <dbReference type="Proteomes" id="UP000033710"/>
    </source>
</evidence>
<sequence>MRETNSNKAKQEHEYQVDRRGADGSEGETSVKKRQERKGAILFTMTIRPKQAKPKPKAPEMNRVGKEFPTYC</sequence>
<accession>A0A0F2LVQ8</accession>
<gene>
    <name evidence="2" type="ORF">SPSK_05769</name>
</gene>
<reference evidence="2 3" key="1">
    <citation type="journal article" date="2014" name="BMC Genomics">
        <title>Comparative genomics of the major fungal agents of human and animal Sporotrichosis: Sporothrix schenckii and Sporothrix brasiliensis.</title>
        <authorList>
            <person name="Teixeira M.M."/>
            <person name="de Almeida L.G."/>
            <person name="Kubitschek-Barreira P."/>
            <person name="Alves F.L."/>
            <person name="Kioshima E.S."/>
            <person name="Abadio A.K."/>
            <person name="Fernandes L."/>
            <person name="Derengowski L.S."/>
            <person name="Ferreira K.S."/>
            <person name="Souza R.C."/>
            <person name="Ruiz J.C."/>
            <person name="de Andrade N.C."/>
            <person name="Paes H.C."/>
            <person name="Nicola A.M."/>
            <person name="Albuquerque P."/>
            <person name="Gerber A.L."/>
            <person name="Martins V.P."/>
            <person name="Peconick L.D."/>
            <person name="Neto A.V."/>
            <person name="Chaucanez C.B."/>
            <person name="Silva P.A."/>
            <person name="Cunha O.L."/>
            <person name="de Oliveira F.F."/>
            <person name="dos Santos T.C."/>
            <person name="Barros A.L."/>
            <person name="Soares M.A."/>
            <person name="de Oliveira L.M."/>
            <person name="Marini M.M."/>
            <person name="Villalobos-Duno H."/>
            <person name="Cunha M.M."/>
            <person name="de Hoog S."/>
            <person name="da Silveira J.F."/>
            <person name="Henrissat B."/>
            <person name="Nino-Vega G.A."/>
            <person name="Cisalpino P.S."/>
            <person name="Mora-Montes H.M."/>
            <person name="Almeida S.R."/>
            <person name="Stajich J.E."/>
            <person name="Lopes-Bezerra L.M."/>
            <person name="Vasconcelos A.T."/>
            <person name="Felipe M.S."/>
        </authorList>
    </citation>
    <scope>NUCLEOTIDE SEQUENCE [LARGE SCALE GENOMIC DNA]</scope>
    <source>
        <strain evidence="2 3">1099-18</strain>
    </source>
</reference>